<keyword evidence="2" id="KW-0732">Signal</keyword>
<evidence type="ECO:0000259" key="3">
    <source>
        <dbReference type="Pfam" id="PF00496"/>
    </source>
</evidence>
<organism evidence="4 5">
    <name type="scientific">Tectimicrobiota bacterium</name>
    <dbReference type="NCBI Taxonomy" id="2528274"/>
    <lineage>
        <taxon>Bacteria</taxon>
        <taxon>Pseudomonadati</taxon>
        <taxon>Nitrospinota/Tectimicrobiota group</taxon>
        <taxon>Candidatus Tectimicrobiota</taxon>
    </lineage>
</organism>
<dbReference type="PANTHER" id="PTHR30290:SF38">
    <property type="entry name" value="D,D-DIPEPTIDE-BINDING PERIPLASMIC PROTEIN DDPA-RELATED"/>
    <property type="match status" value="1"/>
</dbReference>
<name>A0A937W5T8_UNCTE</name>
<dbReference type="InterPro" id="IPR000914">
    <property type="entry name" value="SBP_5_dom"/>
</dbReference>
<feature type="non-terminal residue" evidence="4">
    <location>
        <position position="167"/>
    </location>
</feature>
<dbReference type="InterPro" id="IPR006311">
    <property type="entry name" value="TAT_signal"/>
</dbReference>
<sequence>MLRRTDHQRGGPQRLTRRRILQAGIGFGATALSLSRLPAPEVHAATPVSGGQATVLNYAYPEVWDPHLAGTLGALGSISPMYNQLVEFNPLKPSEIIGDLAKSWEVSADGLTYIFKLHENVTWWDGKPLTADDVVFSLHRMVEEGKPRPRVGLLRPSLKMAEVVDPH</sequence>
<feature type="domain" description="Solute-binding protein family 5" evidence="3">
    <location>
        <begin position="95"/>
        <end position="167"/>
    </location>
</feature>
<comment type="caution">
    <text evidence="4">The sequence shown here is derived from an EMBL/GenBank/DDBJ whole genome shotgun (WGS) entry which is preliminary data.</text>
</comment>
<dbReference type="PROSITE" id="PS51318">
    <property type="entry name" value="TAT"/>
    <property type="match status" value="1"/>
</dbReference>
<evidence type="ECO:0000313" key="4">
    <source>
        <dbReference type="EMBL" id="MBM3227147.1"/>
    </source>
</evidence>
<dbReference type="Proteomes" id="UP000712673">
    <property type="component" value="Unassembled WGS sequence"/>
</dbReference>
<dbReference type="SUPFAM" id="SSF53850">
    <property type="entry name" value="Periplasmic binding protein-like II"/>
    <property type="match status" value="1"/>
</dbReference>
<comment type="similarity">
    <text evidence="1">Belongs to the bacterial solute-binding protein 5 family.</text>
</comment>
<dbReference type="Pfam" id="PF00496">
    <property type="entry name" value="SBP_bac_5"/>
    <property type="match status" value="1"/>
</dbReference>
<evidence type="ECO:0000256" key="2">
    <source>
        <dbReference type="ARBA" id="ARBA00022729"/>
    </source>
</evidence>
<dbReference type="AlphaFoldDB" id="A0A937W5T8"/>
<protein>
    <recommendedName>
        <fullName evidence="3">Solute-binding protein family 5 domain-containing protein</fullName>
    </recommendedName>
</protein>
<dbReference type="GO" id="GO:0015833">
    <property type="term" value="P:peptide transport"/>
    <property type="evidence" value="ECO:0007669"/>
    <property type="project" value="TreeGrafter"/>
</dbReference>
<reference evidence="4" key="1">
    <citation type="submission" date="2019-03" db="EMBL/GenBank/DDBJ databases">
        <title>Lake Tanganyika Metagenome-Assembled Genomes (MAGs).</title>
        <authorList>
            <person name="Tran P."/>
        </authorList>
    </citation>
    <scope>NUCLEOTIDE SEQUENCE</scope>
    <source>
        <strain evidence="4">K_DeepCast_65m_m2_066</strain>
    </source>
</reference>
<evidence type="ECO:0000313" key="5">
    <source>
        <dbReference type="Proteomes" id="UP000712673"/>
    </source>
</evidence>
<dbReference type="EMBL" id="VGLS01001217">
    <property type="protein sequence ID" value="MBM3227147.1"/>
    <property type="molecule type" value="Genomic_DNA"/>
</dbReference>
<dbReference type="Gene3D" id="3.40.190.10">
    <property type="entry name" value="Periplasmic binding protein-like II"/>
    <property type="match status" value="1"/>
</dbReference>
<gene>
    <name evidence="4" type="ORF">FJZ47_25550</name>
</gene>
<evidence type="ECO:0000256" key="1">
    <source>
        <dbReference type="ARBA" id="ARBA00005695"/>
    </source>
</evidence>
<accession>A0A937W5T8</accession>
<dbReference type="GO" id="GO:1904680">
    <property type="term" value="F:peptide transmembrane transporter activity"/>
    <property type="evidence" value="ECO:0007669"/>
    <property type="project" value="TreeGrafter"/>
</dbReference>
<proteinExistence type="inferred from homology"/>
<dbReference type="PANTHER" id="PTHR30290">
    <property type="entry name" value="PERIPLASMIC BINDING COMPONENT OF ABC TRANSPORTER"/>
    <property type="match status" value="1"/>
</dbReference>
<dbReference type="InterPro" id="IPR039424">
    <property type="entry name" value="SBP_5"/>
</dbReference>